<dbReference type="InterPro" id="IPR011990">
    <property type="entry name" value="TPR-like_helical_dom_sf"/>
</dbReference>
<keyword evidence="8" id="KW-0472">Membrane</keyword>
<evidence type="ECO:0000256" key="3">
    <source>
        <dbReference type="ARBA" id="ARBA00022553"/>
    </source>
</evidence>
<name>A0A4R5D8S1_9BACT</name>
<dbReference type="InterPro" id="IPR036890">
    <property type="entry name" value="HATPase_C_sf"/>
</dbReference>
<feature type="transmembrane region" description="Helical" evidence="8">
    <location>
        <begin position="349"/>
        <end position="372"/>
    </location>
</feature>
<keyword evidence="12" id="KW-1185">Reference proteome</keyword>
<dbReference type="PROSITE" id="PS50109">
    <property type="entry name" value="HIS_KIN"/>
    <property type="match status" value="1"/>
</dbReference>
<dbReference type="SUPFAM" id="SSF55874">
    <property type="entry name" value="ATPase domain of HSP90 chaperone/DNA topoisomerase II/histidine kinase"/>
    <property type="match status" value="1"/>
</dbReference>
<evidence type="ECO:0000256" key="1">
    <source>
        <dbReference type="ARBA" id="ARBA00000085"/>
    </source>
</evidence>
<evidence type="ECO:0000313" key="12">
    <source>
        <dbReference type="Proteomes" id="UP000294850"/>
    </source>
</evidence>
<feature type="chain" id="PRO_5020491988" description="histidine kinase" evidence="9">
    <location>
        <begin position="23"/>
        <end position="588"/>
    </location>
</feature>
<dbReference type="PANTHER" id="PTHR41523:SF8">
    <property type="entry name" value="ETHYLENE RESPONSE SENSOR PROTEIN"/>
    <property type="match status" value="1"/>
</dbReference>
<keyword evidence="7" id="KW-0067">ATP-binding</keyword>
<comment type="catalytic activity">
    <reaction evidence="1">
        <text>ATP + protein L-histidine = ADP + protein N-phospho-L-histidine.</text>
        <dbReference type="EC" id="2.7.13.3"/>
    </reaction>
</comment>
<gene>
    <name evidence="11" type="ORF">E0F88_32845</name>
</gene>
<dbReference type="GO" id="GO:0004673">
    <property type="term" value="F:protein histidine kinase activity"/>
    <property type="evidence" value="ECO:0007669"/>
    <property type="project" value="UniProtKB-EC"/>
</dbReference>
<dbReference type="SUPFAM" id="SSF48452">
    <property type="entry name" value="TPR-like"/>
    <property type="match status" value="1"/>
</dbReference>
<dbReference type="AlphaFoldDB" id="A0A4R5D8S1"/>
<evidence type="ECO:0000256" key="6">
    <source>
        <dbReference type="ARBA" id="ARBA00022777"/>
    </source>
</evidence>
<dbReference type="Pfam" id="PF02518">
    <property type="entry name" value="HATPase_c"/>
    <property type="match status" value="1"/>
</dbReference>
<dbReference type="CDD" id="cd16936">
    <property type="entry name" value="HATPase_RsbW-like"/>
    <property type="match status" value="1"/>
</dbReference>
<evidence type="ECO:0000313" key="11">
    <source>
        <dbReference type="EMBL" id="TDE08290.1"/>
    </source>
</evidence>
<evidence type="ECO:0000256" key="9">
    <source>
        <dbReference type="SAM" id="SignalP"/>
    </source>
</evidence>
<dbReference type="GO" id="GO:0005524">
    <property type="term" value="F:ATP binding"/>
    <property type="evidence" value="ECO:0007669"/>
    <property type="project" value="UniProtKB-KW"/>
</dbReference>
<keyword evidence="8" id="KW-0812">Transmembrane</keyword>
<accession>A0A4R5D8S1</accession>
<dbReference type="EMBL" id="SMFL01000027">
    <property type="protein sequence ID" value="TDE08290.1"/>
    <property type="molecule type" value="Genomic_DNA"/>
</dbReference>
<dbReference type="InterPro" id="IPR011495">
    <property type="entry name" value="Sig_transdc_His_kin_sub2_dim/P"/>
</dbReference>
<proteinExistence type="predicted"/>
<sequence length="588" mass="66284">MSLMRRLALLYFLLLVTHCASAQSGADSAKNDLLFKLQRDLTAYKQAVSSHDTAGISESCYLIAKRQIALGNYAQAQKLLLESIQFQKPERPSELTGKVYLRMQEIQFILGNYQQALKYCRIALQSFKAANSNRGYMSVYSAMGACHLLAWEVTQKSARLPSQTLLDSAIYYNTKSLAAAKALNSAIDIGLAHQQLGRCWFFKNEPAKNLFHKKAAMEIYSRQNLSNNSLEIKNLIAMEFLSQNDPVSAKKWLDAARAHEEKRGTYIGMKITLEQCYAQYYEQIHDWKAALSSHKKINDLKQAHLNQYRSETVEGIRKTYDYQIKELQIKANKKEISLLQNADKTKTRLLAGSGILLLIALAASVLYGFLYVKYKAVSAHNQMLIKEQSHRTKNSLQAISALLNLQLFKSTEPLANLALEESLLRIEAINLVHQKLHQTELPLFIDLRGYITELIENILVIHQKKIHFSCQLDSVLLHAEKAVPFGLIINELTTNACKYAFVSKQAELSIACHYRADRIYFEFKDNGKGFNPKQKQAGFGLDLIENLAVQLKGSSEFMGGSGCDFRMSFPVSDHFIVTNSTSAYSSAG</sequence>
<comment type="caution">
    <text evidence="11">The sequence shown here is derived from an EMBL/GenBank/DDBJ whole genome shotgun (WGS) entry which is preliminary data.</text>
</comment>
<feature type="domain" description="Histidine kinase" evidence="10">
    <location>
        <begin position="387"/>
        <end position="573"/>
    </location>
</feature>
<keyword evidence="5" id="KW-0547">Nucleotide-binding</keyword>
<organism evidence="11 12">
    <name type="scientific">Dyadobacter psychrotolerans</name>
    <dbReference type="NCBI Taxonomy" id="2541721"/>
    <lineage>
        <taxon>Bacteria</taxon>
        <taxon>Pseudomonadati</taxon>
        <taxon>Bacteroidota</taxon>
        <taxon>Cytophagia</taxon>
        <taxon>Cytophagales</taxon>
        <taxon>Spirosomataceae</taxon>
        <taxon>Dyadobacter</taxon>
    </lineage>
</organism>
<evidence type="ECO:0000256" key="5">
    <source>
        <dbReference type="ARBA" id="ARBA00022741"/>
    </source>
</evidence>
<dbReference type="Proteomes" id="UP000294850">
    <property type="component" value="Unassembled WGS sequence"/>
</dbReference>
<dbReference type="Pfam" id="PF07568">
    <property type="entry name" value="HisKA_2"/>
    <property type="match status" value="1"/>
</dbReference>
<evidence type="ECO:0000259" key="10">
    <source>
        <dbReference type="PROSITE" id="PS50109"/>
    </source>
</evidence>
<dbReference type="Gene3D" id="3.30.565.10">
    <property type="entry name" value="Histidine kinase-like ATPase, C-terminal domain"/>
    <property type="match status" value="1"/>
</dbReference>
<keyword evidence="4" id="KW-0808">Transferase</keyword>
<dbReference type="RefSeq" id="WP_131962925.1">
    <property type="nucleotide sequence ID" value="NZ_SMFL01000027.1"/>
</dbReference>
<evidence type="ECO:0000256" key="7">
    <source>
        <dbReference type="ARBA" id="ARBA00022840"/>
    </source>
</evidence>
<reference evidence="11 12" key="1">
    <citation type="submission" date="2019-03" db="EMBL/GenBank/DDBJ databases">
        <title>Dyadobacter AR-3-6 sp. nov., isolated from arctic soil.</title>
        <authorList>
            <person name="Chaudhary D.K."/>
        </authorList>
    </citation>
    <scope>NUCLEOTIDE SEQUENCE [LARGE SCALE GENOMIC DNA]</scope>
    <source>
        <strain evidence="11 12">AR-3-6</strain>
    </source>
</reference>
<keyword evidence="8" id="KW-1133">Transmembrane helix</keyword>
<protein>
    <recommendedName>
        <fullName evidence="2">histidine kinase</fullName>
        <ecNumber evidence="2">2.7.13.3</ecNumber>
    </recommendedName>
</protein>
<evidence type="ECO:0000256" key="2">
    <source>
        <dbReference type="ARBA" id="ARBA00012438"/>
    </source>
</evidence>
<dbReference type="InterPro" id="IPR005467">
    <property type="entry name" value="His_kinase_dom"/>
</dbReference>
<dbReference type="Gene3D" id="1.25.40.10">
    <property type="entry name" value="Tetratricopeptide repeat domain"/>
    <property type="match status" value="2"/>
</dbReference>
<feature type="signal peptide" evidence="9">
    <location>
        <begin position="1"/>
        <end position="22"/>
    </location>
</feature>
<evidence type="ECO:0000256" key="8">
    <source>
        <dbReference type="SAM" id="Phobius"/>
    </source>
</evidence>
<dbReference type="EC" id="2.7.13.3" evidence="2"/>
<evidence type="ECO:0000256" key="4">
    <source>
        <dbReference type="ARBA" id="ARBA00022679"/>
    </source>
</evidence>
<dbReference type="PANTHER" id="PTHR41523">
    <property type="entry name" value="TWO-COMPONENT SYSTEM SENSOR PROTEIN"/>
    <property type="match status" value="1"/>
</dbReference>
<keyword evidence="6 11" id="KW-0418">Kinase</keyword>
<dbReference type="OrthoDB" id="9767435at2"/>
<keyword evidence="9" id="KW-0732">Signal</keyword>
<dbReference type="SMART" id="SM00387">
    <property type="entry name" value="HATPase_c"/>
    <property type="match status" value="1"/>
</dbReference>
<keyword evidence="3" id="KW-0597">Phosphoprotein</keyword>
<dbReference type="InterPro" id="IPR003594">
    <property type="entry name" value="HATPase_dom"/>
</dbReference>